<dbReference type="Pfam" id="PF12802">
    <property type="entry name" value="MarR_2"/>
    <property type="match status" value="1"/>
</dbReference>
<dbReference type="InterPro" id="IPR000835">
    <property type="entry name" value="HTH_MarR-typ"/>
</dbReference>
<keyword evidence="1" id="KW-0805">Transcription regulation</keyword>
<keyword evidence="2" id="KW-0238">DNA-binding</keyword>
<gene>
    <name evidence="5" type="ORF">VK792_04475</name>
</gene>
<dbReference type="SMART" id="SM00347">
    <property type="entry name" value="HTH_MARR"/>
    <property type="match status" value="1"/>
</dbReference>
<accession>A0ABU6HGD8</accession>
<dbReference type="PANTHER" id="PTHR42756:SF1">
    <property type="entry name" value="TRANSCRIPTIONAL REPRESSOR OF EMRAB OPERON"/>
    <property type="match status" value="1"/>
</dbReference>
<evidence type="ECO:0000256" key="3">
    <source>
        <dbReference type="ARBA" id="ARBA00023163"/>
    </source>
</evidence>
<evidence type="ECO:0000259" key="4">
    <source>
        <dbReference type="PROSITE" id="PS50995"/>
    </source>
</evidence>
<evidence type="ECO:0000256" key="1">
    <source>
        <dbReference type="ARBA" id="ARBA00023015"/>
    </source>
</evidence>
<dbReference type="Proteomes" id="UP001348149">
    <property type="component" value="Unassembled WGS sequence"/>
</dbReference>
<evidence type="ECO:0000256" key="2">
    <source>
        <dbReference type="ARBA" id="ARBA00023125"/>
    </source>
</evidence>
<dbReference type="PROSITE" id="PS50995">
    <property type="entry name" value="HTH_MARR_2"/>
    <property type="match status" value="1"/>
</dbReference>
<evidence type="ECO:0000313" key="5">
    <source>
        <dbReference type="EMBL" id="MEC3860528.1"/>
    </source>
</evidence>
<feature type="domain" description="HTH marR-type" evidence="4">
    <location>
        <begin position="21"/>
        <end position="153"/>
    </location>
</feature>
<dbReference type="InterPro" id="IPR036388">
    <property type="entry name" value="WH-like_DNA-bd_sf"/>
</dbReference>
<protein>
    <submittedName>
        <fullName evidence="5">MarR family transcriptional regulator</fullName>
    </submittedName>
</protein>
<sequence>MKPDTASDTSQPAQVSDDRLRGLLGYRLRRASNAVQADLAETLKPFDLRMITYTALVLVVDNPGLSQSQLAAAMDVERPNLVVIVDELERRELITRDRVPTDRRTYALNATLAGRRLCDQAESAVRQHEARIFGTLLEEERSLLARGLLHVIAQRTGES</sequence>
<name>A0ABU6HGD8_9RHOB</name>
<keyword evidence="3" id="KW-0804">Transcription</keyword>
<dbReference type="PRINTS" id="PR00598">
    <property type="entry name" value="HTHMARR"/>
</dbReference>
<dbReference type="SUPFAM" id="SSF46785">
    <property type="entry name" value="Winged helix' DNA-binding domain"/>
    <property type="match status" value="1"/>
</dbReference>
<proteinExistence type="predicted"/>
<comment type="caution">
    <text evidence="5">The sequence shown here is derived from an EMBL/GenBank/DDBJ whole genome shotgun (WGS) entry which is preliminary data.</text>
</comment>
<keyword evidence="6" id="KW-1185">Reference proteome</keyword>
<dbReference type="EMBL" id="JAYLLH010000004">
    <property type="protein sequence ID" value="MEC3860528.1"/>
    <property type="molecule type" value="Genomic_DNA"/>
</dbReference>
<reference evidence="5 6" key="1">
    <citation type="submission" date="2024-01" db="EMBL/GenBank/DDBJ databases">
        <title>Mesobacterium rodlantinim sp. nov., isolated from shallow sea hydrothermal systems off Kueishantao Island.</title>
        <authorList>
            <person name="Su Z."/>
            <person name="Tang K."/>
        </authorList>
    </citation>
    <scope>NUCLEOTIDE SEQUENCE [LARGE SCALE GENOMIC DNA]</scope>
    <source>
        <strain evidence="5 6">TK19101</strain>
    </source>
</reference>
<evidence type="ECO:0000313" key="6">
    <source>
        <dbReference type="Proteomes" id="UP001348149"/>
    </source>
</evidence>
<dbReference type="PANTHER" id="PTHR42756">
    <property type="entry name" value="TRANSCRIPTIONAL REGULATOR, MARR"/>
    <property type="match status" value="1"/>
</dbReference>
<dbReference type="Gene3D" id="1.10.10.10">
    <property type="entry name" value="Winged helix-like DNA-binding domain superfamily/Winged helix DNA-binding domain"/>
    <property type="match status" value="1"/>
</dbReference>
<organism evidence="5 6">
    <name type="scientific">Mesobacterium hydrothermale</name>
    <dbReference type="NCBI Taxonomy" id="3111907"/>
    <lineage>
        <taxon>Bacteria</taxon>
        <taxon>Pseudomonadati</taxon>
        <taxon>Pseudomonadota</taxon>
        <taxon>Alphaproteobacteria</taxon>
        <taxon>Rhodobacterales</taxon>
        <taxon>Roseobacteraceae</taxon>
        <taxon>Mesobacterium</taxon>
    </lineage>
</organism>
<dbReference type="InterPro" id="IPR036390">
    <property type="entry name" value="WH_DNA-bd_sf"/>
</dbReference>
<dbReference type="RefSeq" id="WP_326296154.1">
    <property type="nucleotide sequence ID" value="NZ_JAYLLH010000004.1"/>
</dbReference>